<sequence>MYSPMLPVEHQFDLPRRPVSGARVREVGQAPDRHPVPAGAAGWVAAGAALAAAAGVETGLWLPGSPVGDRPGGWLTVVGTATAAVVALVAVLAAVRWQAAARDWAWVALAGALLTCWASAPPAERERSGGFPGAAFAVTATSAALLVLSLAVVLAARGERRPRLLPTGAAAAAAVLVALPAVVLLWSPERGSTTAAGVDPAPVPATVASLAWTRSAQAGQAPRAVVAAGAGIVLTTVDGVTALDGVTGAQRWTYRRPGAVVVGSTAASDGGHVFLRLRPGDVLQPHHSYADQLVVLDAVTGSVRWQADADGRAGRWGSGPIDDTTPYLAVDDVLVRTGDGVLAGLDWDTGDQVWQWAPPPGCRRYQRLSDGYWAAGTGNTVVLTLVCRAGSDERVRLVALDATDGSSRWSADQPPGVPLRNEIEQRTAVALTSELVVLVLDPTRDLDPLAAVPEFVAPTQVVLDVHTGRELRRADAAAEDARSLGDSVTGPIARGARAFGPAAVADTRVYDTWAGDPAARVADLGVEPSRRLGGRLALVDAAVTVAPDPGGWVLRVAPWGGAPGDVVVLPGGTGPAEVATGRSSLFGLPTEVVGPALYPAPGAVVAWDPATGTLSGYT</sequence>
<reference evidence="3 4" key="1">
    <citation type="submission" date="2020-02" db="EMBL/GenBank/DDBJ databases">
        <title>The whole genome sequence of CPCC 205119.</title>
        <authorList>
            <person name="Jiang Z."/>
        </authorList>
    </citation>
    <scope>NUCLEOTIDE SEQUENCE [LARGE SCALE GENOMIC DNA]</scope>
    <source>
        <strain evidence="3 4">CPCC 205119</strain>
    </source>
</reference>
<name>A0A7K3WH50_9ACTN</name>
<feature type="transmembrane region" description="Helical" evidence="1">
    <location>
        <begin position="104"/>
        <end position="123"/>
    </location>
</feature>
<dbReference type="AlphaFoldDB" id="A0A7K3WH50"/>
<evidence type="ECO:0000256" key="1">
    <source>
        <dbReference type="SAM" id="Phobius"/>
    </source>
</evidence>
<keyword evidence="4" id="KW-1185">Reference proteome</keyword>
<feature type="transmembrane region" description="Helical" evidence="1">
    <location>
        <begin position="168"/>
        <end position="186"/>
    </location>
</feature>
<evidence type="ECO:0000313" key="4">
    <source>
        <dbReference type="Proteomes" id="UP000470470"/>
    </source>
</evidence>
<evidence type="ECO:0000259" key="2">
    <source>
        <dbReference type="Pfam" id="PF13360"/>
    </source>
</evidence>
<dbReference type="Pfam" id="PF13360">
    <property type="entry name" value="PQQ_2"/>
    <property type="match status" value="1"/>
</dbReference>
<dbReference type="InterPro" id="IPR002372">
    <property type="entry name" value="PQQ_rpt_dom"/>
</dbReference>
<dbReference type="PANTHER" id="PTHR34512:SF30">
    <property type="entry name" value="OUTER MEMBRANE PROTEIN ASSEMBLY FACTOR BAMB"/>
    <property type="match status" value="1"/>
</dbReference>
<keyword evidence="1" id="KW-0812">Transmembrane</keyword>
<feature type="transmembrane region" description="Helical" evidence="1">
    <location>
        <begin position="135"/>
        <end position="156"/>
    </location>
</feature>
<proteinExistence type="predicted"/>
<protein>
    <submittedName>
        <fullName evidence="3">PQQ-binding-like beta-propeller repeat protein</fullName>
    </submittedName>
</protein>
<feature type="transmembrane region" description="Helical" evidence="1">
    <location>
        <begin position="74"/>
        <end position="97"/>
    </location>
</feature>
<organism evidence="3 4">
    <name type="scientific">Goekera deserti</name>
    <dbReference type="NCBI Taxonomy" id="2497753"/>
    <lineage>
        <taxon>Bacteria</taxon>
        <taxon>Bacillati</taxon>
        <taxon>Actinomycetota</taxon>
        <taxon>Actinomycetes</taxon>
        <taxon>Geodermatophilales</taxon>
        <taxon>Geodermatophilaceae</taxon>
        <taxon>Goekera</taxon>
    </lineage>
</organism>
<dbReference type="EMBL" id="JAAGWK010000025">
    <property type="protein sequence ID" value="NEL55702.1"/>
    <property type="molecule type" value="Genomic_DNA"/>
</dbReference>
<dbReference type="Proteomes" id="UP000470470">
    <property type="component" value="Unassembled WGS sequence"/>
</dbReference>
<dbReference type="Gene3D" id="2.130.10.10">
    <property type="entry name" value="YVTN repeat-like/Quinoprotein amine dehydrogenase"/>
    <property type="match status" value="1"/>
</dbReference>
<dbReference type="InterPro" id="IPR011047">
    <property type="entry name" value="Quinoprotein_ADH-like_sf"/>
</dbReference>
<keyword evidence="1" id="KW-0472">Membrane</keyword>
<dbReference type="PANTHER" id="PTHR34512">
    <property type="entry name" value="CELL SURFACE PROTEIN"/>
    <property type="match status" value="1"/>
</dbReference>
<dbReference type="InterPro" id="IPR015943">
    <property type="entry name" value="WD40/YVTN_repeat-like_dom_sf"/>
</dbReference>
<comment type="caution">
    <text evidence="3">The sequence shown here is derived from an EMBL/GenBank/DDBJ whole genome shotgun (WGS) entry which is preliminary data.</text>
</comment>
<accession>A0A7K3WH50</accession>
<feature type="transmembrane region" description="Helical" evidence="1">
    <location>
        <begin position="40"/>
        <end position="62"/>
    </location>
</feature>
<dbReference type="RefSeq" id="WP_152728278.1">
    <property type="nucleotide sequence ID" value="NZ_JAABOZ010000010.1"/>
</dbReference>
<gene>
    <name evidence="3" type="ORF">G1H19_17105</name>
</gene>
<dbReference type="SUPFAM" id="SSF50998">
    <property type="entry name" value="Quinoprotein alcohol dehydrogenase-like"/>
    <property type="match status" value="1"/>
</dbReference>
<keyword evidence="1" id="KW-1133">Transmembrane helix</keyword>
<feature type="domain" description="Pyrrolo-quinoline quinone repeat" evidence="2">
    <location>
        <begin position="267"/>
        <end position="437"/>
    </location>
</feature>
<evidence type="ECO:0000313" key="3">
    <source>
        <dbReference type="EMBL" id="NEL55702.1"/>
    </source>
</evidence>